<dbReference type="RefSeq" id="WP_066130530.1">
    <property type="nucleotide sequence ID" value="NZ_KQ959899.1"/>
</dbReference>
<evidence type="ECO:0000313" key="2">
    <source>
        <dbReference type="Proteomes" id="UP000070467"/>
    </source>
</evidence>
<dbReference type="EMBL" id="LSDB01000052">
    <property type="protein sequence ID" value="KXB57039.1"/>
    <property type="molecule type" value="Genomic_DNA"/>
</dbReference>
<organism evidence="1 2">
    <name type="scientific">Gemelliphila asaccharolytica</name>
    <dbReference type="NCBI Taxonomy" id="502393"/>
    <lineage>
        <taxon>Bacteria</taxon>
        <taxon>Bacillati</taxon>
        <taxon>Bacillota</taxon>
        <taxon>Bacilli</taxon>
        <taxon>Bacillales</taxon>
        <taxon>Gemellaceae</taxon>
        <taxon>Gemelliphila</taxon>
    </lineage>
</organism>
<evidence type="ECO:0000313" key="1">
    <source>
        <dbReference type="EMBL" id="KXB57039.1"/>
    </source>
</evidence>
<sequence length="375" mass="44382">MIMLEKLVENYKTKVGEIKTADKLLKLYNPWCGVNLDRLIDDFFNSVDTNSKDFSWLNIDKKLLELPENFCRNIHYGIPSHLIGDIDNGSLFLCLVNPNIEIDDKFIPDGIFSYYKQARELNSNDDSMNIIDDRGFRVIDRTFIKRYIVNSNKNILYSELLKLKKLKELGIEYKKIKLNNIAYYFNNYVANITISYLNNIKNLDKKYKTREDLYNNIVNDWEYIELMTQKIVNLEAYPFRSNNPNFTKDKNEAKKRFANNIVESTSCVSLFSSRIILWKIVDYLSNPKKLKPNFIFRRFNTVWLPSLISVLRCDLGYDDTLIESTISELHKTFFLTIETKDFDGQRNYTDTRLFRDDVHLINGEFNKFVKETLNY</sequence>
<reference evidence="1 2" key="1">
    <citation type="submission" date="2016-01" db="EMBL/GenBank/DDBJ databases">
        <authorList>
            <person name="Mitreva M."/>
            <person name="Pepin K.H."/>
            <person name="Mihindukulasuriya K.A."/>
            <person name="Fulton R."/>
            <person name="Fronick C."/>
            <person name="O'Laughlin M."/>
            <person name="Miner T."/>
            <person name="Herter B."/>
            <person name="Rosa B.A."/>
            <person name="Cordes M."/>
            <person name="Tomlinson C."/>
            <person name="Wollam A."/>
            <person name="Palsikar V.B."/>
            <person name="Mardis E.R."/>
            <person name="Wilson R.K."/>
        </authorList>
    </citation>
    <scope>NUCLEOTIDE SEQUENCE [LARGE SCALE GENOMIC DNA]</scope>
    <source>
        <strain evidence="1 2">KA00071</strain>
    </source>
</reference>
<accession>A0ABR5TKZ7</accession>
<proteinExistence type="predicted"/>
<gene>
    <name evidence="1" type="ORF">HMPREF1871_00948</name>
</gene>
<comment type="caution">
    <text evidence="1">The sequence shown here is derived from an EMBL/GenBank/DDBJ whole genome shotgun (WGS) entry which is preliminary data.</text>
</comment>
<keyword evidence="2" id="KW-1185">Reference proteome</keyword>
<protein>
    <submittedName>
        <fullName evidence="1">Uncharacterized protein</fullName>
    </submittedName>
</protein>
<dbReference type="Proteomes" id="UP000070467">
    <property type="component" value="Unassembled WGS sequence"/>
</dbReference>
<name>A0ABR5TKZ7_9BACL</name>